<proteinExistence type="predicted"/>
<sequence length="164" mass="18687">MQYLNRAMHEKGYQESSVDKSTTTQLCRSHQSSSSCDLQVRRLRRPSQGSVVWNDDSGGHHIKNNVGPFRRDDSVGRSQRAKEFSSQRKSSSIYPSYSRSQSPTSPDLIAKLKSLKSVISYHPHLTTLYQILLSKQNTRFFSKRCHATKQNDVASGSRSHNRSR</sequence>
<feature type="compositionally biased region" description="Basic and acidic residues" evidence="1">
    <location>
        <begin position="69"/>
        <end position="86"/>
    </location>
</feature>
<accession>A0A2Z7ARJ6</accession>
<evidence type="ECO:0000313" key="2">
    <source>
        <dbReference type="EMBL" id="KZV24531.1"/>
    </source>
</evidence>
<evidence type="ECO:0000256" key="1">
    <source>
        <dbReference type="SAM" id="MobiDB-lite"/>
    </source>
</evidence>
<feature type="compositionally biased region" description="Low complexity" evidence="1">
    <location>
        <begin position="87"/>
        <end position="103"/>
    </location>
</feature>
<feature type="compositionally biased region" description="Polar residues" evidence="1">
    <location>
        <begin position="14"/>
        <end position="37"/>
    </location>
</feature>
<feature type="region of interest" description="Disordered" evidence="1">
    <location>
        <begin position="1"/>
        <end position="105"/>
    </location>
</feature>
<gene>
    <name evidence="2" type="ORF">F511_17939</name>
</gene>
<organism evidence="2 3">
    <name type="scientific">Dorcoceras hygrometricum</name>
    <dbReference type="NCBI Taxonomy" id="472368"/>
    <lineage>
        <taxon>Eukaryota</taxon>
        <taxon>Viridiplantae</taxon>
        <taxon>Streptophyta</taxon>
        <taxon>Embryophyta</taxon>
        <taxon>Tracheophyta</taxon>
        <taxon>Spermatophyta</taxon>
        <taxon>Magnoliopsida</taxon>
        <taxon>eudicotyledons</taxon>
        <taxon>Gunneridae</taxon>
        <taxon>Pentapetalae</taxon>
        <taxon>asterids</taxon>
        <taxon>lamiids</taxon>
        <taxon>Lamiales</taxon>
        <taxon>Gesneriaceae</taxon>
        <taxon>Didymocarpoideae</taxon>
        <taxon>Trichosporeae</taxon>
        <taxon>Loxocarpinae</taxon>
        <taxon>Dorcoceras</taxon>
    </lineage>
</organism>
<dbReference type="Proteomes" id="UP000250235">
    <property type="component" value="Unassembled WGS sequence"/>
</dbReference>
<dbReference type="AlphaFoldDB" id="A0A2Z7ARJ6"/>
<keyword evidence="3" id="KW-1185">Reference proteome</keyword>
<dbReference type="EMBL" id="KV012626">
    <property type="protein sequence ID" value="KZV24531.1"/>
    <property type="molecule type" value="Genomic_DNA"/>
</dbReference>
<reference evidence="2 3" key="1">
    <citation type="journal article" date="2015" name="Proc. Natl. Acad. Sci. U.S.A.">
        <title>The resurrection genome of Boea hygrometrica: A blueprint for survival of dehydration.</title>
        <authorList>
            <person name="Xiao L."/>
            <person name="Yang G."/>
            <person name="Zhang L."/>
            <person name="Yang X."/>
            <person name="Zhao S."/>
            <person name="Ji Z."/>
            <person name="Zhou Q."/>
            <person name="Hu M."/>
            <person name="Wang Y."/>
            <person name="Chen M."/>
            <person name="Xu Y."/>
            <person name="Jin H."/>
            <person name="Xiao X."/>
            <person name="Hu G."/>
            <person name="Bao F."/>
            <person name="Hu Y."/>
            <person name="Wan P."/>
            <person name="Li L."/>
            <person name="Deng X."/>
            <person name="Kuang T."/>
            <person name="Xiang C."/>
            <person name="Zhu J.K."/>
            <person name="Oliver M.J."/>
            <person name="He Y."/>
        </authorList>
    </citation>
    <scope>NUCLEOTIDE SEQUENCE [LARGE SCALE GENOMIC DNA]</scope>
    <source>
        <strain evidence="3">cv. XS01</strain>
    </source>
</reference>
<evidence type="ECO:0000313" key="3">
    <source>
        <dbReference type="Proteomes" id="UP000250235"/>
    </source>
</evidence>
<name>A0A2Z7ARJ6_9LAMI</name>
<protein>
    <submittedName>
        <fullName evidence="2">Uncharacterized protein</fullName>
    </submittedName>
</protein>